<name>A0A4S8MDA0_DENBC</name>
<sequence length="160" mass="18480">MKKCLDEEPSESEDCDEELTGEEKDNILFHRNIVRWRDLRVPFQEPRVPAGVSRACFVSGSKSSLTFKTLDFDPDTKSLTYQHCFTKHTIVTLAVKECQQPSLQGFAFRTVTRYRNVLRFFVPRPPRNPARNRPKKGTLVAWELADKSQMMHSGTECKTL</sequence>
<dbReference type="AlphaFoldDB" id="A0A4S8MDA0"/>
<reference evidence="1 2" key="1">
    <citation type="journal article" date="2019" name="Nat. Ecol. Evol.">
        <title>Megaphylogeny resolves global patterns of mushroom evolution.</title>
        <authorList>
            <person name="Varga T."/>
            <person name="Krizsan K."/>
            <person name="Foldi C."/>
            <person name="Dima B."/>
            <person name="Sanchez-Garcia M."/>
            <person name="Sanchez-Ramirez S."/>
            <person name="Szollosi G.J."/>
            <person name="Szarkandi J.G."/>
            <person name="Papp V."/>
            <person name="Albert L."/>
            <person name="Andreopoulos W."/>
            <person name="Angelini C."/>
            <person name="Antonin V."/>
            <person name="Barry K.W."/>
            <person name="Bougher N.L."/>
            <person name="Buchanan P."/>
            <person name="Buyck B."/>
            <person name="Bense V."/>
            <person name="Catcheside P."/>
            <person name="Chovatia M."/>
            <person name="Cooper J."/>
            <person name="Damon W."/>
            <person name="Desjardin D."/>
            <person name="Finy P."/>
            <person name="Geml J."/>
            <person name="Haridas S."/>
            <person name="Hughes K."/>
            <person name="Justo A."/>
            <person name="Karasinski D."/>
            <person name="Kautmanova I."/>
            <person name="Kiss B."/>
            <person name="Kocsube S."/>
            <person name="Kotiranta H."/>
            <person name="LaButti K.M."/>
            <person name="Lechner B.E."/>
            <person name="Liimatainen K."/>
            <person name="Lipzen A."/>
            <person name="Lukacs Z."/>
            <person name="Mihaltcheva S."/>
            <person name="Morgado L.N."/>
            <person name="Niskanen T."/>
            <person name="Noordeloos M.E."/>
            <person name="Ohm R.A."/>
            <person name="Ortiz-Santana B."/>
            <person name="Ovrebo C."/>
            <person name="Racz N."/>
            <person name="Riley R."/>
            <person name="Savchenko A."/>
            <person name="Shiryaev A."/>
            <person name="Soop K."/>
            <person name="Spirin V."/>
            <person name="Szebenyi C."/>
            <person name="Tomsovsky M."/>
            <person name="Tulloss R.E."/>
            <person name="Uehling J."/>
            <person name="Grigoriev I.V."/>
            <person name="Vagvolgyi C."/>
            <person name="Papp T."/>
            <person name="Martin F.M."/>
            <person name="Miettinen O."/>
            <person name="Hibbett D.S."/>
            <person name="Nagy L.G."/>
        </authorList>
    </citation>
    <scope>NUCLEOTIDE SEQUENCE [LARGE SCALE GENOMIC DNA]</scope>
    <source>
        <strain evidence="1 2">CBS 962.96</strain>
    </source>
</reference>
<protein>
    <submittedName>
        <fullName evidence="1">Uncharacterized protein</fullName>
    </submittedName>
</protein>
<evidence type="ECO:0000313" key="1">
    <source>
        <dbReference type="EMBL" id="THV00351.1"/>
    </source>
</evidence>
<evidence type="ECO:0000313" key="2">
    <source>
        <dbReference type="Proteomes" id="UP000297245"/>
    </source>
</evidence>
<gene>
    <name evidence="1" type="ORF">K435DRAFT_794216</name>
</gene>
<accession>A0A4S8MDA0</accession>
<dbReference type="EMBL" id="ML179105">
    <property type="protein sequence ID" value="THV00351.1"/>
    <property type="molecule type" value="Genomic_DNA"/>
</dbReference>
<proteinExistence type="predicted"/>
<dbReference type="Proteomes" id="UP000297245">
    <property type="component" value="Unassembled WGS sequence"/>
</dbReference>
<organism evidence="1 2">
    <name type="scientific">Dendrothele bispora (strain CBS 962.96)</name>
    <dbReference type="NCBI Taxonomy" id="1314807"/>
    <lineage>
        <taxon>Eukaryota</taxon>
        <taxon>Fungi</taxon>
        <taxon>Dikarya</taxon>
        <taxon>Basidiomycota</taxon>
        <taxon>Agaricomycotina</taxon>
        <taxon>Agaricomycetes</taxon>
        <taxon>Agaricomycetidae</taxon>
        <taxon>Agaricales</taxon>
        <taxon>Agaricales incertae sedis</taxon>
        <taxon>Dendrothele</taxon>
    </lineage>
</organism>
<keyword evidence="2" id="KW-1185">Reference proteome</keyword>